<evidence type="ECO:0000313" key="1">
    <source>
        <dbReference type="EMBL" id="CRK89558.1"/>
    </source>
</evidence>
<proteinExistence type="predicted"/>
<name>A0A1J1HSV6_9DIPT</name>
<organism evidence="1 2">
    <name type="scientific">Clunio marinus</name>
    <dbReference type="NCBI Taxonomy" id="568069"/>
    <lineage>
        <taxon>Eukaryota</taxon>
        <taxon>Metazoa</taxon>
        <taxon>Ecdysozoa</taxon>
        <taxon>Arthropoda</taxon>
        <taxon>Hexapoda</taxon>
        <taxon>Insecta</taxon>
        <taxon>Pterygota</taxon>
        <taxon>Neoptera</taxon>
        <taxon>Endopterygota</taxon>
        <taxon>Diptera</taxon>
        <taxon>Nematocera</taxon>
        <taxon>Chironomoidea</taxon>
        <taxon>Chironomidae</taxon>
        <taxon>Clunio</taxon>
    </lineage>
</organism>
<keyword evidence="2" id="KW-1185">Reference proteome</keyword>
<dbReference type="Proteomes" id="UP000183832">
    <property type="component" value="Unassembled WGS sequence"/>
</dbReference>
<protein>
    <submittedName>
        <fullName evidence="1">CLUMA_CG003320, isoform A</fullName>
    </submittedName>
</protein>
<dbReference type="EMBL" id="CVRI01000013">
    <property type="protein sequence ID" value="CRK89558.1"/>
    <property type="molecule type" value="Genomic_DNA"/>
</dbReference>
<dbReference type="AlphaFoldDB" id="A0A1J1HSV6"/>
<reference evidence="1 2" key="1">
    <citation type="submission" date="2015-04" db="EMBL/GenBank/DDBJ databases">
        <authorList>
            <person name="Syromyatnikov M.Y."/>
            <person name="Popov V.N."/>
        </authorList>
    </citation>
    <scope>NUCLEOTIDE SEQUENCE [LARGE SCALE GENOMIC DNA]</scope>
</reference>
<gene>
    <name evidence="1" type="ORF">CLUMA_CG003320</name>
</gene>
<evidence type="ECO:0000313" key="2">
    <source>
        <dbReference type="Proteomes" id="UP000183832"/>
    </source>
</evidence>
<sequence length="66" mass="7809">MKFVFVAITVQSSREQKNSILLFRYVDENFRNCWNGTLFLSNKIIKIILMIDKLSMKLAFESLAKY</sequence>
<accession>A0A1J1HSV6</accession>